<proteinExistence type="predicted"/>
<dbReference type="PANTHER" id="PTHR12475:SF4">
    <property type="entry name" value="PROTEIN THEM6"/>
    <property type="match status" value="1"/>
</dbReference>
<name>A0ABW9EB83_9BURK</name>
<reference evidence="1 2" key="1">
    <citation type="journal article" date="2024" name="Chem. Sci.">
        <title>Discovery of megapolipeptins by genome mining of a Burkholderiales bacteria collection.</title>
        <authorList>
            <person name="Paulo B.S."/>
            <person name="Recchia M.J.J."/>
            <person name="Lee S."/>
            <person name="Fergusson C.H."/>
            <person name="Romanowski S.B."/>
            <person name="Hernandez A."/>
            <person name="Krull N."/>
            <person name="Liu D.Y."/>
            <person name="Cavanagh H."/>
            <person name="Bos A."/>
            <person name="Gray C.A."/>
            <person name="Murphy B.T."/>
            <person name="Linington R.G."/>
            <person name="Eustaquio A.S."/>
        </authorList>
    </citation>
    <scope>NUCLEOTIDE SEQUENCE [LARGE SCALE GENOMIC DNA]</scope>
    <source>
        <strain evidence="1 2">RL17-350-BIC-E</strain>
    </source>
</reference>
<protein>
    <submittedName>
        <fullName evidence="1">Thioesterase family protein</fullName>
    </submittedName>
</protein>
<organism evidence="1 2">
    <name type="scientific">Paraburkholderia strydomiana</name>
    <dbReference type="NCBI Taxonomy" id="1245417"/>
    <lineage>
        <taxon>Bacteria</taxon>
        <taxon>Pseudomonadati</taxon>
        <taxon>Pseudomonadota</taxon>
        <taxon>Betaproteobacteria</taxon>
        <taxon>Burkholderiales</taxon>
        <taxon>Burkholderiaceae</taxon>
        <taxon>Paraburkholderia</taxon>
    </lineage>
</organism>
<dbReference type="SUPFAM" id="SSF54637">
    <property type="entry name" value="Thioesterase/thiol ester dehydrase-isomerase"/>
    <property type="match status" value="1"/>
</dbReference>
<sequence length="242" mass="27522">MAVFISRLRTVERHGERLACWHETYIRDGALQIEPASNAPCFIIAATIHFLATHGSYLIPGFRMSLLLRLILLLLTSARRSRLHVLDTCVTPFRVWINDLDVLLHMNNGRYFMILDLARVDLMMRSGLWRRLRAQGWYPVVTLETLRFHRSLELGDRYDVHTRVIGWDEKHIFIEQGFVRDDVPVALAVVRARFLKRKGGTVTTAELLALAGIAQASPALPEWVASWSEAEGGMAFQPSSST</sequence>
<dbReference type="Pfam" id="PF13279">
    <property type="entry name" value="4HBT_2"/>
    <property type="match status" value="1"/>
</dbReference>
<gene>
    <name evidence="1" type="ORF">PQQ73_09695</name>
</gene>
<dbReference type="EMBL" id="JAQQCL010000005">
    <property type="protein sequence ID" value="MFM0716602.1"/>
    <property type="molecule type" value="Genomic_DNA"/>
</dbReference>
<evidence type="ECO:0000313" key="1">
    <source>
        <dbReference type="EMBL" id="MFM0716602.1"/>
    </source>
</evidence>
<keyword evidence="2" id="KW-1185">Reference proteome</keyword>
<dbReference type="Proteomes" id="UP001629392">
    <property type="component" value="Unassembled WGS sequence"/>
</dbReference>
<dbReference type="InterPro" id="IPR051490">
    <property type="entry name" value="THEM6_lcsJ_thioesterase"/>
</dbReference>
<evidence type="ECO:0000313" key="2">
    <source>
        <dbReference type="Proteomes" id="UP001629392"/>
    </source>
</evidence>
<dbReference type="PANTHER" id="PTHR12475">
    <property type="match status" value="1"/>
</dbReference>
<comment type="caution">
    <text evidence="1">The sequence shown here is derived from an EMBL/GenBank/DDBJ whole genome shotgun (WGS) entry which is preliminary data.</text>
</comment>
<dbReference type="CDD" id="cd00586">
    <property type="entry name" value="4HBT"/>
    <property type="match status" value="1"/>
</dbReference>
<dbReference type="RefSeq" id="WP_408152811.1">
    <property type="nucleotide sequence ID" value="NZ_JAQQCL010000005.1"/>
</dbReference>
<accession>A0ABW9EB83</accession>
<dbReference type="Gene3D" id="3.10.129.10">
    <property type="entry name" value="Hotdog Thioesterase"/>
    <property type="match status" value="1"/>
</dbReference>
<dbReference type="InterPro" id="IPR029069">
    <property type="entry name" value="HotDog_dom_sf"/>
</dbReference>